<reference evidence="2" key="1">
    <citation type="submission" date="2019-08" db="EMBL/GenBank/DDBJ databases">
        <authorList>
            <person name="Kucharzyk K."/>
            <person name="Murdoch R.W."/>
            <person name="Higgins S."/>
            <person name="Loffler F."/>
        </authorList>
    </citation>
    <scope>NUCLEOTIDE SEQUENCE</scope>
</reference>
<protein>
    <submittedName>
        <fullName evidence="2">Uncharacterized protein</fullName>
    </submittedName>
</protein>
<feature type="compositionally biased region" description="Basic and acidic residues" evidence="1">
    <location>
        <begin position="192"/>
        <end position="209"/>
    </location>
</feature>
<sequence>MPSDVWCALDGSRSGSCRISSVSDQRRARSERGLVALRLTPWVGQLLTVVATVRSLTGLATLVAAEAATLVAVAAGGLATLGAVAALIAVPATLVAAEAAALATLTALATRGPGDRGGRVTQRRADLVDLQLDDRTTLALLGLVAALPQPALHQHPHALAQRLGDVLGRLAPHGAVEEQGVAVLPLAGLPVERPRRGGHGEVRDGRPGGEEGQLGIGGEVSDDGDDGFASHEGSPVEIVDVRGPDADVLGQRDLTCRTDAPTLPGAADSQGPARRAGSSGRRTIRRAGRGGAPWSA</sequence>
<dbReference type="EMBL" id="VSSQ01004625">
    <property type="protein sequence ID" value="MPM25990.1"/>
    <property type="molecule type" value="Genomic_DNA"/>
</dbReference>
<gene>
    <name evidence="2" type="ORF">SDC9_72491</name>
</gene>
<dbReference type="AlphaFoldDB" id="A0A644YBW2"/>
<evidence type="ECO:0000313" key="2">
    <source>
        <dbReference type="EMBL" id="MPM25990.1"/>
    </source>
</evidence>
<comment type="caution">
    <text evidence="2">The sequence shown here is derived from an EMBL/GenBank/DDBJ whole genome shotgun (WGS) entry which is preliminary data.</text>
</comment>
<name>A0A644YBW2_9ZZZZ</name>
<feature type="region of interest" description="Disordered" evidence="1">
    <location>
        <begin position="192"/>
        <end position="296"/>
    </location>
</feature>
<accession>A0A644YBW2</accession>
<proteinExistence type="predicted"/>
<evidence type="ECO:0000256" key="1">
    <source>
        <dbReference type="SAM" id="MobiDB-lite"/>
    </source>
</evidence>
<feature type="compositionally biased region" description="Low complexity" evidence="1">
    <location>
        <begin position="271"/>
        <end position="281"/>
    </location>
</feature>
<organism evidence="2">
    <name type="scientific">bioreactor metagenome</name>
    <dbReference type="NCBI Taxonomy" id="1076179"/>
    <lineage>
        <taxon>unclassified sequences</taxon>
        <taxon>metagenomes</taxon>
        <taxon>ecological metagenomes</taxon>
    </lineage>
</organism>